<feature type="binding site" evidence="8">
    <location>
        <position position="11"/>
    </location>
    <ligand>
        <name>substrate</name>
    </ligand>
</feature>
<feature type="active site" evidence="9">
    <location>
        <position position="81"/>
    </location>
</feature>
<dbReference type="GO" id="GO:0008837">
    <property type="term" value="F:diaminopimelate epimerase activity"/>
    <property type="evidence" value="ECO:0007669"/>
    <property type="project" value="UniProtKB-UniRule"/>
</dbReference>
<dbReference type="SUPFAM" id="SSF54506">
    <property type="entry name" value="Diaminopimelate epimerase-like"/>
    <property type="match status" value="2"/>
</dbReference>
<comment type="pathway">
    <text evidence="1 8">Amino-acid biosynthesis; L-lysine biosynthesis via DAP pathway; DL-2,6-diaminopimelate from LL-2,6-diaminopimelate: step 1/1.</text>
</comment>
<evidence type="ECO:0000256" key="7">
    <source>
        <dbReference type="ARBA" id="ARBA00051712"/>
    </source>
</evidence>
<dbReference type="HAMAP" id="MF_00197">
    <property type="entry name" value="DAP_epimerase"/>
    <property type="match status" value="1"/>
</dbReference>
<dbReference type="PANTHER" id="PTHR31689">
    <property type="entry name" value="DIAMINOPIMELATE EPIMERASE, CHLOROPLASTIC"/>
    <property type="match status" value="1"/>
</dbReference>
<proteinExistence type="inferred from homology"/>
<evidence type="ECO:0000256" key="3">
    <source>
        <dbReference type="ARBA" id="ARBA00013080"/>
    </source>
</evidence>
<keyword evidence="8" id="KW-0963">Cytoplasm</keyword>
<feature type="active site" description="Proton donor" evidence="8">
    <location>
        <position position="81"/>
    </location>
</feature>
<keyword evidence="11" id="KW-1185">Reference proteome</keyword>
<evidence type="ECO:0000256" key="9">
    <source>
        <dbReference type="PROSITE-ProRule" id="PRU10125"/>
    </source>
</evidence>
<evidence type="ECO:0000313" key="11">
    <source>
        <dbReference type="Proteomes" id="UP000222531"/>
    </source>
</evidence>
<dbReference type="PROSITE" id="PS01326">
    <property type="entry name" value="DAP_EPIMERASE"/>
    <property type="match status" value="1"/>
</dbReference>
<dbReference type="InterPro" id="IPR018510">
    <property type="entry name" value="DAP_epimerase_AS"/>
</dbReference>
<protein>
    <recommendedName>
        <fullName evidence="3 8">Diaminopimelate epimerase</fullName>
        <shortName evidence="8">DAP epimerase</shortName>
        <ecNumber evidence="3 8">5.1.1.7</ecNumber>
    </recommendedName>
    <alternativeName>
        <fullName evidence="8">PLP-independent amino acid racemase</fullName>
    </alternativeName>
</protein>
<keyword evidence="4 8" id="KW-0028">Amino-acid biosynthesis</keyword>
<organism evidence="10 11">
    <name type="scientific">Streptomyces cinnamoneus</name>
    <name type="common">Streptoverticillium cinnamoneum</name>
    <dbReference type="NCBI Taxonomy" id="53446"/>
    <lineage>
        <taxon>Bacteria</taxon>
        <taxon>Bacillati</taxon>
        <taxon>Actinomycetota</taxon>
        <taxon>Actinomycetes</taxon>
        <taxon>Kitasatosporales</taxon>
        <taxon>Streptomycetaceae</taxon>
        <taxon>Streptomyces</taxon>
        <taxon>Streptomyces cinnamoneus group</taxon>
    </lineage>
</organism>
<feature type="active site" description="Proton acceptor" evidence="8">
    <location>
        <position position="220"/>
    </location>
</feature>
<dbReference type="GO" id="GO:0005829">
    <property type="term" value="C:cytosol"/>
    <property type="evidence" value="ECO:0007669"/>
    <property type="project" value="TreeGrafter"/>
</dbReference>
<evidence type="ECO:0000256" key="5">
    <source>
        <dbReference type="ARBA" id="ARBA00023154"/>
    </source>
</evidence>
<dbReference type="EMBL" id="NHZO01000168">
    <property type="protein sequence ID" value="PHQ48333.1"/>
    <property type="molecule type" value="Genomic_DNA"/>
</dbReference>
<name>A0A2G1XAT4_STRCJ</name>
<reference evidence="10 11" key="1">
    <citation type="journal article" date="2017" name="Biochemistry">
        <title>Identification of the Biosynthetic Pathway for the Antibiotic Bicyclomycin.</title>
        <authorList>
            <person name="Patteson J."/>
            <person name="Cai W."/>
            <person name="Johnson R.A."/>
            <person name="Santa Maria K."/>
            <person name="Li B."/>
        </authorList>
    </citation>
    <scope>NUCLEOTIDE SEQUENCE [LARGE SCALE GENOMIC DNA]</scope>
    <source>
        <strain evidence="10 11">ATCC 21532</strain>
    </source>
</reference>
<dbReference type="NCBIfam" id="TIGR00652">
    <property type="entry name" value="DapF"/>
    <property type="match status" value="1"/>
</dbReference>
<feature type="binding site" evidence="8">
    <location>
        <begin position="221"/>
        <end position="222"/>
    </location>
    <ligand>
        <name>substrate</name>
    </ligand>
</feature>
<feature type="binding site" evidence="8">
    <location>
        <begin position="211"/>
        <end position="212"/>
    </location>
    <ligand>
        <name>substrate</name>
    </ligand>
</feature>
<comment type="subunit">
    <text evidence="8">Homodimer.</text>
</comment>
<dbReference type="Gene3D" id="3.10.310.10">
    <property type="entry name" value="Diaminopimelate Epimerase, Chain A, domain 1"/>
    <property type="match status" value="2"/>
</dbReference>
<comment type="similarity">
    <text evidence="2 8">Belongs to the diaminopimelate epimerase family.</text>
</comment>
<evidence type="ECO:0000256" key="6">
    <source>
        <dbReference type="ARBA" id="ARBA00023235"/>
    </source>
</evidence>
<dbReference type="EC" id="5.1.1.7" evidence="3 8"/>
<comment type="caution">
    <text evidence="8">Lacks conserved residue(s) required for the propagation of feature annotation.</text>
</comment>
<evidence type="ECO:0000313" key="10">
    <source>
        <dbReference type="EMBL" id="PHQ48333.1"/>
    </source>
</evidence>
<dbReference type="GO" id="GO:0009089">
    <property type="term" value="P:lysine biosynthetic process via diaminopimelate"/>
    <property type="evidence" value="ECO:0007669"/>
    <property type="project" value="UniProtKB-UniRule"/>
</dbReference>
<dbReference type="OrthoDB" id="9805408at2"/>
<feature type="binding site" evidence="8">
    <location>
        <begin position="82"/>
        <end position="83"/>
    </location>
    <ligand>
        <name>substrate</name>
    </ligand>
</feature>
<comment type="caution">
    <text evidence="10">The sequence shown here is derived from an EMBL/GenBank/DDBJ whole genome shotgun (WGS) entry which is preliminary data.</text>
</comment>
<comment type="function">
    <text evidence="8">Catalyzes the stereoinversion of LL-2,6-diaminopimelate (L,L-DAP) to meso-diaminopimelate (meso-DAP), a precursor of L-lysine and an essential component of the bacterial peptidoglycan.</text>
</comment>
<evidence type="ECO:0000256" key="2">
    <source>
        <dbReference type="ARBA" id="ARBA00010219"/>
    </source>
</evidence>
<keyword evidence="5 8" id="KW-0457">Lysine biosynthesis</keyword>
<dbReference type="AlphaFoldDB" id="A0A2G1XAT4"/>
<feature type="site" description="Could be important to modulate the pK values of the two catalytic cysteine residues" evidence="8">
    <location>
        <position position="211"/>
    </location>
</feature>
<dbReference type="UniPathway" id="UPA00034">
    <property type="reaction ID" value="UER00025"/>
</dbReference>
<comment type="subcellular location">
    <subcellularLocation>
        <location evidence="8">Cytoplasm</location>
    </subcellularLocation>
</comment>
<comment type="catalytic activity">
    <reaction evidence="7 8">
        <text>(2S,6S)-2,6-diaminopimelate = meso-2,6-diaminopimelate</text>
        <dbReference type="Rhea" id="RHEA:15393"/>
        <dbReference type="ChEBI" id="CHEBI:57609"/>
        <dbReference type="ChEBI" id="CHEBI:57791"/>
        <dbReference type="EC" id="5.1.1.7"/>
    </reaction>
</comment>
<feature type="binding site" evidence="8">
    <location>
        <position position="160"/>
    </location>
    <ligand>
        <name>substrate</name>
    </ligand>
</feature>
<evidence type="ECO:0000256" key="8">
    <source>
        <dbReference type="HAMAP-Rule" id="MF_00197"/>
    </source>
</evidence>
<dbReference type="InterPro" id="IPR001653">
    <property type="entry name" value="DAP_epimerase_DapF"/>
</dbReference>
<keyword evidence="6 8" id="KW-0413">Isomerase</keyword>
<dbReference type="Pfam" id="PF01678">
    <property type="entry name" value="DAP_epimerase"/>
    <property type="match status" value="2"/>
</dbReference>
<dbReference type="Proteomes" id="UP000222531">
    <property type="component" value="Unassembled WGS sequence"/>
</dbReference>
<gene>
    <name evidence="8" type="primary">dapF</name>
    <name evidence="10" type="ORF">BLA24_30900</name>
</gene>
<feature type="site" description="Could be important to modulate the pK values of the two catalytic cysteine residues" evidence="8">
    <location>
        <position position="162"/>
    </location>
</feature>
<evidence type="ECO:0000256" key="4">
    <source>
        <dbReference type="ARBA" id="ARBA00022605"/>
    </source>
</evidence>
<accession>A0A2G1XAT4</accession>
<evidence type="ECO:0000256" key="1">
    <source>
        <dbReference type="ARBA" id="ARBA00005196"/>
    </source>
</evidence>
<dbReference type="PANTHER" id="PTHR31689:SF0">
    <property type="entry name" value="DIAMINOPIMELATE EPIMERASE"/>
    <property type="match status" value="1"/>
</dbReference>
<sequence length="295" mass="30636">MPFAKGHGCQNSFLLLPDPAGRLDLTTDEIRRLADTHTGAGADGILRVVRCTAAPEAVAMAGTAEWFMDYRNADGSLGAMCGNGIRLFARYLVDAGHCSPGTLAIATRAGVRHVRVPPASDGAQGQVSVVMGSPAFPGPDHITLVAAGRRWPATHVDMGNPHAVVFVDDLADAGTLHVPPIAEPADAYPHGFTTEFVAVRGPGHLALRVHERGVGETRACGTGACAAVAAHRRRAHDTRAADYRVDLLGGRLHVAVAGDGTMTLAGPAVITAHGVIGLPGSEERTDPLSKLEGVR</sequence>
<feature type="binding site" evidence="8">
    <location>
        <position position="72"/>
    </location>
    <ligand>
        <name>substrate</name>
    </ligand>
</feature>